<evidence type="ECO:0000313" key="7">
    <source>
        <dbReference type="EMBL" id="SUN29976.1"/>
    </source>
</evidence>
<evidence type="ECO:0000313" key="6">
    <source>
        <dbReference type="EMBL" id="SUN13276.1"/>
    </source>
</evidence>
<gene>
    <name evidence="6" type="primary">fdm</name>
    <name evidence="8" type="ORF">NCTC8184_02040</name>
    <name evidence="6" type="ORF">NCTC8185_00435</name>
    <name evidence="7" type="ORF">NCTC9828_02129</name>
</gene>
<comment type="cofactor">
    <cofactor evidence="1">
        <name>Zn(2+)</name>
        <dbReference type="ChEBI" id="CHEBI:29105"/>
    </cofactor>
</comment>
<dbReference type="GO" id="GO:0047895">
    <property type="term" value="F:formaldehyde dismutase activity"/>
    <property type="evidence" value="ECO:0007669"/>
    <property type="project" value="UniProtKB-EC"/>
</dbReference>
<evidence type="ECO:0000313" key="8">
    <source>
        <dbReference type="EMBL" id="VED65975.1"/>
    </source>
</evidence>
<dbReference type="EC" id="1.2.99.4" evidence="8"/>
<feature type="domain" description="Alcohol dehydrogenase-like N-terminal" evidence="5">
    <location>
        <begin position="25"/>
        <end position="105"/>
    </location>
</feature>
<proteinExistence type="predicted"/>
<dbReference type="EMBL" id="LR134265">
    <property type="protein sequence ID" value="VED65975.1"/>
    <property type="molecule type" value="Genomic_DNA"/>
</dbReference>
<evidence type="ECO:0000256" key="1">
    <source>
        <dbReference type="ARBA" id="ARBA00001947"/>
    </source>
</evidence>
<evidence type="ECO:0000256" key="4">
    <source>
        <dbReference type="ARBA" id="ARBA00023002"/>
    </source>
</evidence>
<dbReference type="GO" id="GO:0008270">
    <property type="term" value="F:zinc ion binding"/>
    <property type="evidence" value="ECO:0007669"/>
    <property type="project" value="InterPro"/>
</dbReference>
<protein>
    <submittedName>
        <fullName evidence="6">Alcohol dehydrogenase</fullName>
        <ecNumber evidence="6">1.1.1.1</ecNumber>
        <ecNumber evidence="6">1.2.98.1</ecNumber>
        <ecNumber evidence="8">1.2.99.4</ecNumber>
    </submittedName>
</protein>
<name>A0A380J3Y0_STRAG</name>
<dbReference type="InterPro" id="IPR002328">
    <property type="entry name" value="ADH_Zn_CS"/>
</dbReference>
<keyword evidence="4 6" id="KW-0560">Oxidoreductase</keyword>
<keyword evidence="3" id="KW-0862">Zinc</keyword>
<reference evidence="8 11" key="2">
    <citation type="submission" date="2018-12" db="EMBL/GenBank/DDBJ databases">
        <authorList>
            <consortium name="Pathogen Informatics"/>
        </authorList>
    </citation>
    <scope>NUCLEOTIDE SEQUENCE [LARGE SCALE GENOMIC DNA]</scope>
    <source>
        <strain evidence="8 11">NCTC8184</strain>
    </source>
</reference>
<dbReference type="EC" id="1.1.1.1" evidence="6"/>
<dbReference type="InterPro" id="IPR011032">
    <property type="entry name" value="GroES-like_sf"/>
</dbReference>
<dbReference type="Gene3D" id="3.90.180.10">
    <property type="entry name" value="Medium-chain alcohol dehydrogenases, catalytic domain"/>
    <property type="match status" value="1"/>
</dbReference>
<evidence type="ECO:0000313" key="9">
    <source>
        <dbReference type="Proteomes" id="UP000254076"/>
    </source>
</evidence>
<accession>A0A380J3Y0</accession>
<dbReference type="InterPro" id="IPR013154">
    <property type="entry name" value="ADH-like_N"/>
</dbReference>
<evidence type="ECO:0000256" key="2">
    <source>
        <dbReference type="ARBA" id="ARBA00022723"/>
    </source>
</evidence>
<evidence type="ECO:0000313" key="11">
    <source>
        <dbReference type="Proteomes" id="UP000268870"/>
    </source>
</evidence>
<dbReference type="PANTHER" id="PTHR42813">
    <property type="entry name" value="ZINC-TYPE ALCOHOL DEHYDROGENASE-LIKE"/>
    <property type="match status" value="1"/>
</dbReference>
<dbReference type="Pfam" id="PF08240">
    <property type="entry name" value="ADH_N"/>
    <property type="match status" value="1"/>
</dbReference>
<sequence length="151" mass="16625">MKVATFIEAGKMVITDTPKPVIEQETDAVIKIVRACVCGSDLWWYRGISKRESGSFAGHEAIGIVEEVGTKVTDVSKGDFVIVPFTHGCGQCPSCKAGFDGNCTNHQAAKNVDTKVNIYVILMQTGHWLRSQDNLLIMIMRLLTLCSPYQM</sequence>
<dbReference type="Proteomes" id="UP000255140">
    <property type="component" value="Unassembled WGS sequence"/>
</dbReference>
<evidence type="ECO:0000259" key="5">
    <source>
        <dbReference type="Pfam" id="PF08240"/>
    </source>
</evidence>
<reference evidence="9 10" key="1">
    <citation type="submission" date="2018-06" db="EMBL/GenBank/DDBJ databases">
        <authorList>
            <consortium name="Pathogen Informatics"/>
            <person name="Doyle S."/>
        </authorList>
    </citation>
    <scope>NUCLEOTIDE SEQUENCE [LARGE SCALE GENOMIC DNA]</scope>
    <source>
        <strain evidence="6 9">NCTC8185</strain>
        <strain evidence="7 10">NCTC9828</strain>
    </source>
</reference>
<dbReference type="AlphaFoldDB" id="A0A380J3Y0"/>
<organism evidence="6 9">
    <name type="scientific">Streptococcus agalactiae</name>
    <dbReference type="NCBI Taxonomy" id="1311"/>
    <lineage>
        <taxon>Bacteria</taxon>
        <taxon>Bacillati</taxon>
        <taxon>Bacillota</taxon>
        <taxon>Bacilli</taxon>
        <taxon>Lactobacillales</taxon>
        <taxon>Streptococcaceae</taxon>
        <taxon>Streptococcus</taxon>
    </lineage>
</organism>
<dbReference type="PROSITE" id="PS00059">
    <property type="entry name" value="ADH_ZINC"/>
    <property type="match status" value="1"/>
</dbReference>
<keyword evidence="2" id="KW-0479">Metal-binding</keyword>
<dbReference type="PANTHER" id="PTHR42813:SF2">
    <property type="entry name" value="DEHYDROGENASE, ZINC-CONTAINING, PUTATIVE (AFU_ORTHOLOGUE AFUA_2G02810)-RELATED"/>
    <property type="match status" value="1"/>
</dbReference>
<dbReference type="EMBL" id="UHEW01000005">
    <property type="protein sequence ID" value="SUN29976.1"/>
    <property type="molecule type" value="Genomic_DNA"/>
</dbReference>
<evidence type="ECO:0000313" key="10">
    <source>
        <dbReference type="Proteomes" id="UP000255140"/>
    </source>
</evidence>
<dbReference type="Proteomes" id="UP000268870">
    <property type="component" value="Chromosome"/>
</dbReference>
<dbReference type="Proteomes" id="UP000254076">
    <property type="component" value="Unassembled WGS sequence"/>
</dbReference>
<dbReference type="SUPFAM" id="SSF50129">
    <property type="entry name" value="GroES-like"/>
    <property type="match status" value="1"/>
</dbReference>
<dbReference type="EMBL" id="UHEQ01000004">
    <property type="protein sequence ID" value="SUN13276.1"/>
    <property type="molecule type" value="Genomic_DNA"/>
</dbReference>
<dbReference type="EC" id="1.2.98.1" evidence="6"/>
<dbReference type="GO" id="GO:0004022">
    <property type="term" value="F:alcohol dehydrogenase (NAD+) activity"/>
    <property type="evidence" value="ECO:0007669"/>
    <property type="project" value="UniProtKB-EC"/>
</dbReference>
<evidence type="ECO:0000256" key="3">
    <source>
        <dbReference type="ARBA" id="ARBA00022833"/>
    </source>
</evidence>